<proteinExistence type="predicted"/>
<dbReference type="EMBL" id="JBBPFD010000003">
    <property type="protein sequence ID" value="KAK7933659.1"/>
    <property type="molecule type" value="Genomic_DNA"/>
</dbReference>
<accession>A0AAW0PRI3</accession>
<evidence type="ECO:0000313" key="1">
    <source>
        <dbReference type="EMBL" id="KAK7933659.1"/>
    </source>
</evidence>
<keyword evidence="2" id="KW-1185">Reference proteome</keyword>
<gene>
    <name evidence="1" type="ORF">WMY93_004555</name>
</gene>
<evidence type="ECO:0000313" key="2">
    <source>
        <dbReference type="Proteomes" id="UP001460270"/>
    </source>
</evidence>
<dbReference type="AlphaFoldDB" id="A0AAW0PRI3"/>
<dbReference type="Proteomes" id="UP001460270">
    <property type="component" value="Unassembled WGS sequence"/>
</dbReference>
<name>A0AAW0PRI3_9GOBI</name>
<protein>
    <submittedName>
        <fullName evidence="1">Uncharacterized protein</fullName>
    </submittedName>
</protein>
<reference evidence="2" key="1">
    <citation type="submission" date="2024-04" db="EMBL/GenBank/DDBJ databases">
        <title>Salinicola lusitanus LLJ914,a marine bacterium isolated from the Okinawa Trough.</title>
        <authorList>
            <person name="Li J."/>
        </authorList>
    </citation>
    <scope>NUCLEOTIDE SEQUENCE [LARGE SCALE GENOMIC DNA]</scope>
</reference>
<comment type="caution">
    <text evidence="1">The sequence shown here is derived from an EMBL/GenBank/DDBJ whole genome shotgun (WGS) entry which is preliminary data.</text>
</comment>
<organism evidence="1 2">
    <name type="scientific">Mugilogobius chulae</name>
    <name type="common">yellowstripe goby</name>
    <dbReference type="NCBI Taxonomy" id="88201"/>
    <lineage>
        <taxon>Eukaryota</taxon>
        <taxon>Metazoa</taxon>
        <taxon>Chordata</taxon>
        <taxon>Craniata</taxon>
        <taxon>Vertebrata</taxon>
        <taxon>Euteleostomi</taxon>
        <taxon>Actinopterygii</taxon>
        <taxon>Neopterygii</taxon>
        <taxon>Teleostei</taxon>
        <taxon>Neoteleostei</taxon>
        <taxon>Acanthomorphata</taxon>
        <taxon>Gobiaria</taxon>
        <taxon>Gobiiformes</taxon>
        <taxon>Gobioidei</taxon>
        <taxon>Gobiidae</taxon>
        <taxon>Gobionellinae</taxon>
        <taxon>Mugilogobius</taxon>
    </lineage>
</organism>
<sequence length="101" mass="11443">MAKKHCEVQDKFITAYSEECIQSPSSILPVTTLLDPRTHRSSREEALLQQLREKDDIILKLQAELVCPSSNPFSYVFVDTEGKVHLCVNSDVIVVRQVITI</sequence>